<feature type="compositionally biased region" description="Polar residues" evidence="1">
    <location>
        <begin position="1"/>
        <end position="13"/>
    </location>
</feature>
<dbReference type="SUPFAM" id="SSF55144">
    <property type="entry name" value="LigT-like"/>
    <property type="match status" value="1"/>
</dbReference>
<evidence type="ECO:0000313" key="3">
    <source>
        <dbReference type="Proteomes" id="UP001157138"/>
    </source>
</evidence>
<dbReference type="EMBL" id="BSPW01000042">
    <property type="protein sequence ID" value="GLT18376.1"/>
    <property type="molecule type" value="Genomic_DNA"/>
</dbReference>
<evidence type="ECO:0000313" key="2">
    <source>
        <dbReference type="EMBL" id="GLT18376.1"/>
    </source>
</evidence>
<reference evidence="3" key="1">
    <citation type="journal article" date="2019" name="Int. J. Syst. Evol. Microbiol.">
        <title>The Global Catalogue of Microorganisms (GCM) 10K type strain sequencing project: providing services to taxonomists for standard genome sequencing and annotation.</title>
        <authorList>
            <consortium name="The Broad Institute Genomics Platform"/>
            <consortium name="The Broad Institute Genome Sequencing Center for Infectious Disease"/>
            <person name="Wu L."/>
            <person name="Ma J."/>
        </authorList>
    </citation>
    <scope>NUCLEOTIDE SEQUENCE [LARGE SCALE GENOMIC DNA]</scope>
    <source>
        <strain evidence="3">NBRC 108723</strain>
    </source>
</reference>
<evidence type="ECO:0000256" key="1">
    <source>
        <dbReference type="SAM" id="MobiDB-lite"/>
    </source>
</evidence>
<protein>
    <recommendedName>
        <fullName evidence="4">2'-5' RNA ligase</fullName>
    </recommendedName>
</protein>
<feature type="region of interest" description="Disordered" evidence="1">
    <location>
        <begin position="1"/>
        <end position="23"/>
    </location>
</feature>
<dbReference type="Gene3D" id="3.90.1140.10">
    <property type="entry name" value="Cyclic phosphodiesterase"/>
    <property type="match status" value="1"/>
</dbReference>
<organism evidence="2 3">
    <name type="scientific">Vibrio zhanjiangensis</name>
    <dbReference type="NCBI Taxonomy" id="1046128"/>
    <lineage>
        <taxon>Bacteria</taxon>
        <taxon>Pseudomonadati</taxon>
        <taxon>Pseudomonadota</taxon>
        <taxon>Gammaproteobacteria</taxon>
        <taxon>Vibrionales</taxon>
        <taxon>Vibrionaceae</taxon>
        <taxon>Vibrio</taxon>
    </lineage>
</organism>
<name>A0ABQ6F0H0_9VIBR</name>
<gene>
    <name evidence="2" type="ORF">GCM10007938_21540</name>
</gene>
<proteinExistence type="predicted"/>
<dbReference type="Proteomes" id="UP001157138">
    <property type="component" value="Unassembled WGS sequence"/>
</dbReference>
<sequence length="525" mass="59414">MRVSNTPTTNQSEMTKKQDHELGRPLTVTKITRKLSDSGQSQHCLAGLWTVIKKRCRKVFKLNNPDTSNRTISGHNKDLDRITHYSREQACNENPKMVIQIFKDHILDLDRSGGPNSNFKALQAGSKSELSFDEAKNLQTLAKQNNYNTAMAPVYIKFVDYLRDRGHTQEIGAEQLVSTVSSLINRPNEIVVNHSDKPNFYEMKIIQALTSPKSLSVPDIMSLSQLLTLKQSESVTYKQLIDLVTDMKNMSNDERDEAIASMSDGIMVSHPNKPNFHEMKIIQGLTRPNSLSAPNIMILSQELASKNQNEVTVKQLTDEVKRVASLTEAQKNETLSELGRKHANHLAWLHFDRKSEDKVIGKLLTPMENMKGEIGRITKHNEAHITVAFFGHQPNENFIRNVGLDVNKTVTLRFSKAEIFNSHLVITNEKGAESEGLKDIHNALIKKASEAGIELSDTYNGKNYRPHITLVRDIPIERQAELLEQFSYLNHEPITLTGNMAFGYTSLYTVDDEQSHYHDINELDD</sequence>
<dbReference type="InterPro" id="IPR009097">
    <property type="entry name" value="Cyclic_Pdiesterase"/>
</dbReference>
<comment type="caution">
    <text evidence="2">The sequence shown here is derived from an EMBL/GenBank/DDBJ whole genome shotgun (WGS) entry which is preliminary data.</text>
</comment>
<accession>A0ABQ6F0H0</accession>
<evidence type="ECO:0008006" key="4">
    <source>
        <dbReference type="Google" id="ProtNLM"/>
    </source>
</evidence>
<feature type="compositionally biased region" description="Basic and acidic residues" evidence="1">
    <location>
        <begin position="14"/>
        <end position="23"/>
    </location>
</feature>
<keyword evidence="3" id="KW-1185">Reference proteome</keyword>
<dbReference type="Pfam" id="PF13563">
    <property type="entry name" value="2_5_RNA_ligase2"/>
    <property type="match status" value="1"/>
</dbReference>